<dbReference type="PANTHER" id="PTHR20765:SF1">
    <property type="entry name" value="EQUILIBRATIVE NUCLEOBASE TRANSPORTER 1"/>
    <property type="match status" value="1"/>
</dbReference>
<dbReference type="SUPFAM" id="SSF103473">
    <property type="entry name" value="MFS general substrate transporter"/>
    <property type="match status" value="1"/>
</dbReference>
<feature type="transmembrane region" description="Helical" evidence="1">
    <location>
        <begin position="392"/>
        <end position="416"/>
    </location>
</feature>
<reference evidence="2" key="1">
    <citation type="submission" date="2019-03" db="EMBL/GenBank/DDBJ databases">
        <title>Improved annotation for the trematode Fasciola hepatica.</title>
        <authorList>
            <person name="Choi Y.-J."/>
            <person name="Martin J."/>
            <person name="Mitreva M."/>
        </authorList>
    </citation>
    <scope>NUCLEOTIDE SEQUENCE [LARGE SCALE GENOMIC DNA]</scope>
</reference>
<feature type="transmembrane region" description="Helical" evidence="1">
    <location>
        <begin position="423"/>
        <end position="440"/>
    </location>
</feature>
<keyword evidence="1" id="KW-0472">Membrane</keyword>
<evidence type="ECO:0000313" key="2">
    <source>
        <dbReference type="EMBL" id="THD26321.1"/>
    </source>
</evidence>
<dbReference type="PANTHER" id="PTHR20765">
    <property type="entry name" value="SOLUTE CARRIER FAMILY 43 MEMBER 3-RELATED"/>
    <property type="match status" value="1"/>
</dbReference>
<dbReference type="Gene3D" id="1.20.1250.20">
    <property type="entry name" value="MFS general substrate transporter like domains"/>
    <property type="match status" value="1"/>
</dbReference>
<evidence type="ECO:0000256" key="1">
    <source>
        <dbReference type="SAM" id="Phobius"/>
    </source>
</evidence>
<dbReference type="EMBL" id="JXXN02000782">
    <property type="protein sequence ID" value="THD26321.1"/>
    <property type="molecule type" value="Genomic_DNA"/>
</dbReference>
<proteinExistence type="predicted"/>
<sequence>MNWCTRLDTCFRWKHRKWLFLILGVIEMLFFSGFHFGYNTLKRNFKKLGVFEDQCKDQNCTIQPMFDYAFNAWINTQMLLVTGTGFLMDKVGLRFVKILAVVLYSMGSFMFAFTKRATSGLLFPAGIFVAIGSVSSLICNHQISSMFPTAQGLVVAMISGAYDSCSALTFLIAHISDTVPLQTSFIAIAVGSLIFGIPMGLFVMKQWAPDMAKQAVHETDDDEFEEVYSETELESPEDEEKDLMDVDARVQDAVDKRFPTLKSCIISLPFAVVLLLFMFGLFRLTYFFSQLVPILSYAFPNDEPTVQDLLKLSSFLLAAGFVVSPFTGLILMYSKKLYKRKIERKLIETNGEMSDNELYWMYLRSLAPGSLLLAISAILFSCLQLVKSKAIFIITCILLAVYRSLLFSTCVNFTLIAFPLRNFGAVNGIMSTVGGIFNTLENAYRLAPILPGTIGSIFISCVLLVTPLLLFFKR</sequence>
<keyword evidence="1" id="KW-0812">Transmembrane</keyword>
<comment type="caution">
    <text evidence="2">The sequence shown here is derived from an EMBL/GenBank/DDBJ whole genome shotgun (WGS) entry which is preliminary data.</text>
</comment>
<dbReference type="InterPro" id="IPR036259">
    <property type="entry name" value="MFS_trans_sf"/>
</dbReference>
<feature type="transmembrane region" description="Helical" evidence="1">
    <location>
        <begin position="309"/>
        <end position="334"/>
    </location>
</feature>
<dbReference type="Proteomes" id="UP000230066">
    <property type="component" value="Unassembled WGS sequence"/>
</dbReference>
<feature type="transmembrane region" description="Helical" evidence="1">
    <location>
        <begin position="18"/>
        <end position="38"/>
    </location>
</feature>
<feature type="transmembrane region" description="Helical" evidence="1">
    <location>
        <begin position="366"/>
        <end position="386"/>
    </location>
</feature>
<feature type="transmembrane region" description="Helical" evidence="1">
    <location>
        <begin position="185"/>
        <end position="204"/>
    </location>
</feature>
<gene>
    <name evidence="2" type="ORF">D915_002720</name>
</gene>
<feature type="transmembrane region" description="Helical" evidence="1">
    <location>
        <begin position="68"/>
        <end position="88"/>
    </location>
</feature>
<keyword evidence="3" id="KW-1185">Reference proteome</keyword>
<dbReference type="Pfam" id="PF07690">
    <property type="entry name" value="MFS_1"/>
    <property type="match status" value="1"/>
</dbReference>
<dbReference type="AlphaFoldDB" id="A0A4E0RIE1"/>
<keyword evidence="1" id="KW-1133">Transmembrane helix</keyword>
<feature type="transmembrane region" description="Helical" evidence="1">
    <location>
        <begin position="120"/>
        <end position="140"/>
    </location>
</feature>
<feature type="transmembrane region" description="Helical" evidence="1">
    <location>
        <begin position="446"/>
        <end position="472"/>
    </location>
</feature>
<dbReference type="InterPro" id="IPR027197">
    <property type="entry name" value="SLC43A3"/>
</dbReference>
<protein>
    <submittedName>
        <fullName evidence="2">Solute carrier family 43 member 3</fullName>
    </submittedName>
</protein>
<accession>A0A4E0RIE1</accession>
<name>A0A4E0RIE1_FASHE</name>
<dbReference type="InterPro" id="IPR011701">
    <property type="entry name" value="MFS"/>
</dbReference>
<organism evidence="2 3">
    <name type="scientific">Fasciola hepatica</name>
    <name type="common">Liver fluke</name>
    <dbReference type="NCBI Taxonomy" id="6192"/>
    <lineage>
        <taxon>Eukaryota</taxon>
        <taxon>Metazoa</taxon>
        <taxon>Spiralia</taxon>
        <taxon>Lophotrochozoa</taxon>
        <taxon>Platyhelminthes</taxon>
        <taxon>Trematoda</taxon>
        <taxon>Digenea</taxon>
        <taxon>Plagiorchiida</taxon>
        <taxon>Echinostomata</taxon>
        <taxon>Echinostomatoidea</taxon>
        <taxon>Fasciolidae</taxon>
        <taxon>Fasciola</taxon>
    </lineage>
</organism>
<feature type="transmembrane region" description="Helical" evidence="1">
    <location>
        <begin position="265"/>
        <end position="289"/>
    </location>
</feature>
<evidence type="ECO:0000313" key="3">
    <source>
        <dbReference type="Proteomes" id="UP000230066"/>
    </source>
</evidence>
<dbReference type="GO" id="GO:0022857">
    <property type="term" value="F:transmembrane transporter activity"/>
    <property type="evidence" value="ECO:0007669"/>
    <property type="project" value="InterPro"/>
</dbReference>
<feature type="transmembrane region" description="Helical" evidence="1">
    <location>
        <begin position="152"/>
        <end position="173"/>
    </location>
</feature>
<feature type="transmembrane region" description="Helical" evidence="1">
    <location>
        <begin position="95"/>
        <end position="114"/>
    </location>
</feature>